<keyword evidence="1" id="KW-0472">Membrane</keyword>
<gene>
    <name evidence="2" type="ORF">NTJ_13388</name>
</gene>
<name>A0ABN7B866_9HEMI</name>
<keyword evidence="3" id="KW-1185">Reference proteome</keyword>
<feature type="transmembrane region" description="Helical" evidence="1">
    <location>
        <begin position="234"/>
        <end position="258"/>
    </location>
</feature>
<reference evidence="2 3" key="1">
    <citation type="submission" date="2023-09" db="EMBL/GenBank/DDBJ databases">
        <title>Nesidiocoris tenuis whole genome shotgun sequence.</title>
        <authorList>
            <person name="Shibata T."/>
            <person name="Shimoda M."/>
            <person name="Kobayashi T."/>
            <person name="Uehara T."/>
        </authorList>
    </citation>
    <scope>NUCLEOTIDE SEQUENCE [LARGE SCALE GENOMIC DNA]</scope>
    <source>
        <strain evidence="2 3">Japan</strain>
    </source>
</reference>
<feature type="transmembrane region" description="Helical" evidence="1">
    <location>
        <begin position="41"/>
        <end position="58"/>
    </location>
</feature>
<evidence type="ECO:0008006" key="4">
    <source>
        <dbReference type="Google" id="ProtNLM"/>
    </source>
</evidence>
<dbReference type="Proteomes" id="UP001307889">
    <property type="component" value="Chromosome 11"/>
</dbReference>
<keyword evidence="1" id="KW-0812">Transmembrane</keyword>
<organism evidence="2 3">
    <name type="scientific">Nesidiocoris tenuis</name>
    <dbReference type="NCBI Taxonomy" id="355587"/>
    <lineage>
        <taxon>Eukaryota</taxon>
        <taxon>Metazoa</taxon>
        <taxon>Ecdysozoa</taxon>
        <taxon>Arthropoda</taxon>
        <taxon>Hexapoda</taxon>
        <taxon>Insecta</taxon>
        <taxon>Pterygota</taxon>
        <taxon>Neoptera</taxon>
        <taxon>Paraneoptera</taxon>
        <taxon>Hemiptera</taxon>
        <taxon>Heteroptera</taxon>
        <taxon>Panheteroptera</taxon>
        <taxon>Cimicomorpha</taxon>
        <taxon>Miridae</taxon>
        <taxon>Dicyphina</taxon>
        <taxon>Nesidiocoris</taxon>
    </lineage>
</organism>
<proteinExistence type="predicted"/>
<dbReference type="EMBL" id="AP028919">
    <property type="protein sequence ID" value="BET00572.1"/>
    <property type="molecule type" value="Genomic_DNA"/>
</dbReference>
<keyword evidence="1" id="KW-1133">Transmembrane helix</keyword>
<protein>
    <recommendedName>
        <fullName evidence="4">Gustatory receptor</fullName>
    </recommendedName>
</protein>
<evidence type="ECO:0000256" key="1">
    <source>
        <dbReference type="SAM" id="Phobius"/>
    </source>
</evidence>
<evidence type="ECO:0000313" key="2">
    <source>
        <dbReference type="EMBL" id="BET00572.1"/>
    </source>
</evidence>
<accession>A0ABN7B866</accession>
<sequence length="298" mass="34599">MTPAHVIRKNQFIDHDDLDNALFFCKLSGTYPFDVNDRIKLNKFSVGVMVLFYVYQIIARSQYIQYVISQNDRQNFQFIIHLIEVAASIVNGIGIMVATGIYWKNSESYLEVKTEIKSLLAYLDEKSLPKPFVFRSKMKGLYLIPLFVLFVDEVRNIHDFSKQEVYLLVLNLWSHLRNFGFILMYSVHVTWISHVYDSISNFAKKRGNLAVQHGVTLCKIEENLFVLSEKINRIFAPALIPTVTKFFIVMVNNLFWTLTAKQDHLKLMQFMRVMLGLSLSVMGFSSAEYCLDKVKFKG</sequence>
<feature type="transmembrane region" description="Helical" evidence="1">
    <location>
        <begin position="78"/>
        <end position="103"/>
    </location>
</feature>
<feature type="transmembrane region" description="Helical" evidence="1">
    <location>
        <begin position="270"/>
        <end position="291"/>
    </location>
</feature>
<evidence type="ECO:0000313" key="3">
    <source>
        <dbReference type="Proteomes" id="UP001307889"/>
    </source>
</evidence>